<reference evidence="3 4" key="1">
    <citation type="journal article" date="2014" name="Proc. Natl. Acad. Sci. U.S.A.">
        <title>Trajectory and genomic determinants of fungal-pathogen speciation and host adaptation.</title>
        <authorList>
            <person name="Hu X."/>
            <person name="Xiao G."/>
            <person name="Zheng P."/>
            <person name="Shang Y."/>
            <person name="Su Y."/>
            <person name="Zhang X."/>
            <person name="Liu X."/>
            <person name="Zhan S."/>
            <person name="St Leger R.J."/>
            <person name="Wang C."/>
        </authorList>
    </citation>
    <scope>NUCLEOTIDE SEQUENCE [LARGE SCALE GENOMIC DNA]</scope>
    <source>
        <strain evidence="3 4">ARSEF 549</strain>
    </source>
</reference>
<feature type="compositionally biased region" description="Basic residues" evidence="1">
    <location>
        <begin position="63"/>
        <end position="77"/>
    </location>
</feature>
<feature type="compositionally biased region" description="Basic and acidic residues" evidence="1">
    <location>
        <begin position="30"/>
        <end position="40"/>
    </location>
</feature>
<dbReference type="SUPFAM" id="SSF48452">
    <property type="entry name" value="TPR-like"/>
    <property type="match status" value="1"/>
</dbReference>
<dbReference type="AlphaFoldDB" id="A0A0B4FTK5"/>
<feature type="domain" description="DNA/RNA-binding" evidence="2">
    <location>
        <begin position="271"/>
        <end position="535"/>
    </location>
</feature>
<dbReference type="EMBL" id="AZNF01000027">
    <property type="protein sequence ID" value="KID59554.1"/>
    <property type="molecule type" value="Genomic_DNA"/>
</dbReference>
<dbReference type="GO" id="GO:0070034">
    <property type="term" value="F:telomerase RNA binding"/>
    <property type="evidence" value="ECO:0007669"/>
    <property type="project" value="TreeGrafter"/>
</dbReference>
<name>A0A0B4FTK5_METAF</name>
<dbReference type="InterPro" id="IPR011990">
    <property type="entry name" value="TPR-like_helical_dom_sf"/>
</dbReference>
<dbReference type="InterPro" id="IPR018834">
    <property type="entry name" value="DNA/RNA-bd_Est1-type"/>
</dbReference>
<dbReference type="GO" id="GO:0042162">
    <property type="term" value="F:telomeric DNA binding"/>
    <property type="evidence" value="ECO:0007669"/>
    <property type="project" value="TreeGrafter"/>
</dbReference>
<evidence type="ECO:0000256" key="1">
    <source>
        <dbReference type="SAM" id="MobiDB-lite"/>
    </source>
</evidence>
<evidence type="ECO:0000313" key="4">
    <source>
        <dbReference type="Proteomes" id="UP000031186"/>
    </source>
</evidence>
<dbReference type="Gene3D" id="1.25.40.10">
    <property type="entry name" value="Tetratricopeptide repeat domain"/>
    <property type="match status" value="1"/>
</dbReference>
<organism evidence="3 4">
    <name type="scientific">Metarhizium anisopliae (strain ARSEF 549)</name>
    <dbReference type="NCBI Taxonomy" id="3151832"/>
    <lineage>
        <taxon>Eukaryota</taxon>
        <taxon>Fungi</taxon>
        <taxon>Dikarya</taxon>
        <taxon>Ascomycota</taxon>
        <taxon>Pezizomycotina</taxon>
        <taxon>Sordariomycetes</taxon>
        <taxon>Hypocreomycetidae</taxon>
        <taxon>Hypocreales</taxon>
        <taxon>Clavicipitaceae</taxon>
        <taxon>Metarhizium</taxon>
    </lineage>
</organism>
<evidence type="ECO:0000259" key="2">
    <source>
        <dbReference type="Pfam" id="PF10373"/>
    </source>
</evidence>
<dbReference type="GO" id="GO:0000184">
    <property type="term" value="P:nuclear-transcribed mRNA catabolic process, nonsense-mediated decay"/>
    <property type="evidence" value="ECO:0007669"/>
    <property type="project" value="TreeGrafter"/>
</dbReference>
<dbReference type="VEuPathDB" id="FungiDB:MAN_10598"/>
<proteinExistence type="predicted"/>
<protein>
    <recommendedName>
        <fullName evidence="2">DNA/RNA-binding domain-containing protein</fullName>
    </recommendedName>
</protein>
<accession>A0A0B4FTK5</accession>
<dbReference type="InterPro" id="IPR045153">
    <property type="entry name" value="Est1/Ebs1-like"/>
</dbReference>
<dbReference type="GO" id="GO:0005697">
    <property type="term" value="C:telomerase holoenzyme complex"/>
    <property type="evidence" value="ECO:0007669"/>
    <property type="project" value="TreeGrafter"/>
</dbReference>
<evidence type="ECO:0000313" key="3">
    <source>
        <dbReference type="EMBL" id="KID59554.1"/>
    </source>
</evidence>
<dbReference type="HOGENOM" id="CLU_010014_4_2_1"/>
<dbReference type="PANTHER" id="PTHR15696">
    <property type="entry name" value="SMG-7 SUPPRESSOR WITH MORPHOLOGICAL EFFECT ON GENITALIA PROTEIN 7"/>
    <property type="match status" value="1"/>
</dbReference>
<dbReference type="PANTHER" id="PTHR15696:SF0">
    <property type="entry name" value="TELOMERASE-BINDING PROTEIN EST1A"/>
    <property type="match status" value="1"/>
</dbReference>
<dbReference type="OrthoDB" id="2017974at2759"/>
<dbReference type="Pfam" id="PF10373">
    <property type="entry name" value="EST1_DNA_bind"/>
    <property type="match status" value="1"/>
</dbReference>
<gene>
    <name evidence="3" type="ORF">MAN_10598</name>
</gene>
<feature type="region of interest" description="Disordered" evidence="1">
    <location>
        <begin position="1"/>
        <end position="95"/>
    </location>
</feature>
<dbReference type="FunFam" id="1.25.40.10:FF:000202">
    <property type="entry name" value="Unplaced genomic scaffold supercont1.7, whole genome shotgun sequence"/>
    <property type="match status" value="1"/>
</dbReference>
<dbReference type="Proteomes" id="UP000031186">
    <property type="component" value="Unassembled WGS sequence"/>
</dbReference>
<sequence length="634" mass="72218">MDNFQDAWVQHQRKTARSSSPSTLGASRARPSERDDDFTSRKKPTGRQLWTADDTLKTGSNQRPRKTQTRHGQHKGQRNPGQYHGQPKQSSNAGAAASEMLLQPDTRSISSAQLAAEVQGIYAGLVLLESKCIEYDSTQKETDLSQEQYHAFISLHRSLLHEHHDFLLASQHPSASAALRRLASKYFMPARMWRHGIHSFLELLRRKLPGSLEHMLTFICIAYTMMALLYETVPTFEDTWIECLGDLGRYRMAVEDDIRDREIWSGVSRFWYTKASDTIPMTGRLYHHLAILARPNALQQLYYYAKSLCVPVPFLSAKDSVMTLFDPLLNANPSTSQRLETVDVAFVRVHGILFSGTHEDQLEPSMKQFLELLDNCIGREHGNWLESGYFIGISLSCLLLGFGDASNVLMNAVLKSQQTDDNTMDDLPDPVLTDAFNTAVRFAARTYEIVIARWGDKNTLPCLHSLLLFYWFMMDFDVGRQFLEDSLPWEQTALLLNYLLRTSEFTPRLDTPEIPWPEGGKAHPLPEDYAMRGLIYTGTYFPKKWFDNTAIDDDEKYFEPASTVGKRCERILWLGHSIAMKKRQLHWDKHARQFSTKGENHNDELEKEPVELAAPVPTDSSTALNAGGTTRDMI</sequence>
<feature type="non-terminal residue" evidence="3">
    <location>
        <position position="1"/>
    </location>
</feature>
<keyword evidence="4" id="KW-1185">Reference proteome</keyword>
<comment type="caution">
    <text evidence="3">The sequence shown here is derived from an EMBL/GenBank/DDBJ whole genome shotgun (WGS) entry which is preliminary data.</text>
</comment>